<organism evidence="1 2">
    <name type="scientific">Seriola dumerili</name>
    <name type="common">Greater amberjack</name>
    <name type="synonym">Caranx dumerili</name>
    <dbReference type="NCBI Taxonomy" id="41447"/>
    <lineage>
        <taxon>Eukaryota</taxon>
        <taxon>Metazoa</taxon>
        <taxon>Chordata</taxon>
        <taxon>Craniata</taxon>
        <taxon>Vertebrata</taxon>
        <taxon>Euteleostomi</taxon>
        <taxon>Actinopterygii</taxon>
        <taxon>Neopterygii</taxon>
        <taxon>Teleostei</taxon>
        <taxon>Neoteleostei</taxon>
        <taxon>Acanthomorphata</taxon>
        <taxon>Carangaria</taxon>
        <taxon>Carangiformes</taxon>
        <taxon>Carangidae</taxon>
        <taxon>Seriola</taxon>
    </lineage>
</organism>
<protein>
    <submittedName>
        <fullName evidence="1">Cyclin Y like 1</fullName>
    </submittedName>
</protein>
<dbReference type="PANTHER" id="PTHR14248">
    <property type="entry name" value="CYCLIN Y, ISOFORM A"/>
    <property type="match status" value="1"/>
</dbReference>
<dbReference type="GeneTree" id="ENSGT00940000154453"/>
<proteinExistence type="predicted"/>
<reference evidence="1" key="1">
    <citation type="submission" date="2025-08" db="UniProtKB">
        <authorList>
            <consortium name="Ensembl"/>
        </authorList>
    </citation>
    <scope>IDENTIFICATION</scope>
</reference>
<accession>A0A3B4U9L1</accession>
<evidence type="ECO:0000313" key="2">
    <source>
        <dbReference type="Proteomes" id="UP000261420"/>
    </source>
</evidence>
<evidence type="ECO:0000313" key="1">
    <source>
        <dbReference type="Ensembl" id="ENSSDUP00000014843.1"/>
    </source>
</evidence>
<name>A0A3B4U9L1_SERDU</name>
<dbReference type="AlphaFoldDB" id="A0A3B4U9L1"/>
<reference evidence="1" key="2">
    <citation type="submission" date="2025-09" db="UniProtKB">
        <authorList>
            <consortium name="Ensembl"/>
        </authorList>
    </citation>
    <scope>IDENTIFICATION</scope>
</reference>
<sequence>MGALTRHLHIILASSGRVWSVLHSLQRRDALSAAQLTVILERLLTSLSWISAPRNWKRIAVWNVDYCSILKDIHCGGHVNEMERHFLELLQFNINVPASVYAKYYLICGSWLMTTTLNFPLGASQQPASKTRGPISRLYRSFSADNVIKAIKPPTLSLIGRLLPSAL</sequence>
<dbReference type="Proteomes" id="UP000261420">
    <property type="component" value="Unplaced"/>
</dbReference>
<dbReference type="Ensembl" id="ENSSDUT00000015127.1">
    <property type="protein sequence ID" value="ENSSDUP00000014843.1"/>
    <property type="gene ID" value="ENSSDUG00000010839.1"/>
</dbReference>
<keyword evidence="2" id="KW-1185">Reference proteome</keyword>